<proteinExistence type="predicted"/>
<dbReference type="STRING" id="530564.Psta_1522"/>
<keyword evidence="2" id="KW-1185">Reference proteome</keyword>
<dbReference type="OrthoDB" id="232968at2"/>
<dbReference type="eggNOG" id="COG4886">
    <property type="taxonomic scope" value="Bacteria"/>
</dbReference>
<dbReference type="InterPro" id="IPR051341">
    <property type="entry name" value="Zyg-11_UBL_adapter"/>
</dbReference>
<evidence type="ECO:0000313" key="1">
    <source>
        <dbReference type="EMBL" id="ADB16197.1"/>
    </source>
</evidence>
<evidence type="ECO:0008006" key="3">
    <source>
        <dbReference type="Google" id="ProtNLM"/>
    </source>
</evidence>
<dbReference type="InterPro" id="IPR032675">
    <property type="entry name" value="LRR_dom_sf"/>
</dbReference>
<dbReference type="HOGENOM" id="CLU_917824_0_0_0"/>
<dbReference type="PANTHER" id="PTHR12904:SF23">
    <property type="entry name" value="PROTEIN ZER-1 HOMOLOG"/>
    <property type="match status" value="1"/>
</dbReference>
<dbReference type="Pfam" id="PF13516">
    <property type="entry name" value="LRR_6"/>
    <property type="match status" value="1"/>
</dbReference>
<dbReference type="InterPro" id="IPR001611">
    <property type="entry name" value="Leu-rich_rpt"/>
</dbReference>
<protein>
    <recommendedName>
        <fullName evidence="3">Leucine Rich repeats (2 copies)</fullName>
    </recommendedName>
</protein>
<name>D2QXL2_PIRSD</name>
<dbReference type="PANTHER" id="PTHR12904">
    <property type="match status" value="1"/>
</dbReference>
<dbReference type="EMBL" id="CP001848">
    <property type="protein sequence ID" value="ADB16197.1"/>
    <property type="molecule type" value="Genomic_DNA"/>
</dbReference>
<gene>
    <name evidence="1" type="ordered locus">Psta_1522</name>
</gene>
<sequence precursor="true">MINRSWKSFSLRALLVLMTLFAIVCGYITNDWREARRQWQAEQQAIDLLQRRGLVLQSEPSPRWWSGLLRSREQQQIFSRVVMVGSHNNRLRYEPTDAAAYASLTQLQQLDLSTTSADDSLLQVLPQLRQLETLDLSGTLVTGHDCPSLAGLTQLRELNLANTRFQPAAWRVINGLPKLEKLNLGSTQVDDAWVIELCQRQPHLQLLGLSKTKVTDQSMSAIASLRLLETLYLEQVSITNQGVQQLAKSRSLRCIDIGHNAIDDGCIAALIAMPSMKAISIHRCKFTAEGKAKVHQAIPPPQP</sequence>
<reference evidence="1 2" key="1">
    <citation type="journal article" date="2009" name="Stand. Genomic Sci.">
        <title>Complete genome sequence of Pirellula staleyi type strain (ATCC 27377).</title>
        <authorList>
            <person name="Clum A."/>
            <person name="Tindall B.J."/>
            <person name="Sikorski J."/>
            <person name="Ivanova N."/>
            <person name="Mavrommatis K."/>
            <person name="Lucas S."/>
            <person name="Glavina del Rio T."/>
            <person name="Nolan M."/>
            <person name="Chen F."/>
            <person name="Tice H."/>
            <person name="Pitluck S."/>
            <person name="Cheng J.F."/>
            <person name="Chertkov O."/>
            <person name="Brettin T."/>
            <person name="Han C."/>
            <person name="Detter J.C."/>
            <person name="Kuske C."/>
            <person name="Bruce D."/>
            <person name="Goodwin L."/>
            <person name="Ovchinikova G."/>
            <person name="Pati A."/>
            <person name="Mikhailova N."/>
            <person name="Chen A."/>
            <person name="Palaniappan K."/>
            <person name="Land M."/>
            <person name="Hauser L."/>
            <person name="Chang Y.J."/>
            <person name="Jeffries C.D."/>
            <person name="Chain P."/>
            <person name="Rohde M."/>
            <person name="Goker M."/>
            <person name="Bristow J."/>
            <person name="Eisen J.A."/>
            <person name="Markowitz V."/>
            <person name="Hugenholtz P."/>
            <person name="Kyrpides N.C."/>
            <person name="Klenk H.P."/>
            <person name="Lapidus A."/>
        </authorList>
    </citation>
    <scope>NUCLEOTIDE SEQUENCE [LARGE SCALE GENOMIC DNA]</scope>
    <source>
        <strain evidence="2">ATCC 27377 / DSM 6068 / ICPB 4128</strain>
    </source>
</reference>
<evidence type="ECO:0000313" key="2">
    <source>
        <dbReference type="Proteomes" id="UP000001887"/>
    </source>
</evidence>
<dbReference type="SUPFAM" id="SSF52047">
    <property type="entry name" value="RNI-like"/>
    <property type="match status" value="1"/>
</dbReference>
<organism evidence="1 2">
    <name type="scientific">Pirellula staleyi (strain ATCC 27377 / DSM 6068 / ICPB 4128)</name>
    <name type="common">Pirella staleyi</name>
    <dbReference type="NCBI Taxonomy" id="530564"/>
    <lineage>
        <taxon>Bacteria</taxon>
        <taxon>Pseudomonadati</taxon>
        <taxon>Planctomycetota</taxon>
        <taxon>Planctomycetia</taxon>
        <taxon>Pirellulales</taxon>
        <taxon>Pirellulaceae</taxon>
        <taxon>Pirellula</taxon>
    </lineage>
</organism>
<dbReference type="AlphaFoldDB" id="D2QXL2"/>
<accession>D2QXL2</accession>
<dbReference type="Proteomes" id="UP000001887">
    <property type="component" value="Chromosome"/>
</dbReference>
<dbReference type="KEGG" id="psl:Psta_1522"/>
<dbReference type="Gene3D" id="3.80.10.10">
    <property type="entry name" value="Ribonuclease Inhibitor"/>
    <property type="match status" value="1"/>
</dbReference>